<keyword evidence="3" id="KW-1185">Reference proteome</keyword>
<evidence type="ECO:0000256" key="1">
    <source>
        <dbReference type="SAM" id="SignalP"/>
    </source>
</evidence>
<dbReference type="Pfam" id="PF14270">
    <property type="entry name" value="DUF4358"/>
    <property type="match status" value="1"/>
</dbReference>
<accession>A0A1I5EG04</accession>
<dbReference type="OrthoDB" id="1707145at2"/>
<proteinExistence type="predicted"/>
<dbReference type="EMBL" id="FOVK01000016">
    <property type="protein sequence ID" value="SFO10300.1"/>
    <property type="molecule type" value="Genomic_DNA"/>
</dbReference>
<evidence type="ECO:0008006" key="4">
    <source>
        <dbReference type="Google" id="ProtNLM"/>
    </source>
</evidence>
<dbReference type="AlphaFoldDB" id="A0A1I5EG04"/>
<dbReference type="InterPro" id="IPR025648">
    <property type="entry name" value="DUF4358"/>
</dbReference>
<dbReference type="PROSITE" id="PS51257">
    <property type="entry name" value="PROKAR_LIPOPROTEIN"/>
    <property type="match status" value="1"/>
</dbReference>
<dbReference type="RefSeq" id="WP_083422819.1">
    <property type="nucleotide sequence ID" value="NZ_FOVK01000016.1"/>
</dbReference>
<feature type="signal peptide" evidence="1">
    <location>
        <begin position="1"/>
        <end position="19"/>
    </location>
</feature>
<dbReference type="Proteomes" id="UP000181899">
    <property type="component" value="Unassembled WGS sequence"/>
</dbReference>
<reference evidence="2 3" key="1">
    <citation type="submission" date="2016-10" db="EMBL/GenBank/DDBJ databases">
        <authorList>
            <person name="de Groot N.N."/>
        </authorList>
    </citation>
    <scope>NUCLEOTIDE SEQUENCE [LARGE SCALE GENOMIC DNA]</scope>
    <source>
        <strain evidence="2 3">ML2</strain>
    </source>
</reference>
<organism evidence="2 3">
    <name type="scientific">Proteiniclasticum ruminis</name>
    <dbReference type="NCBI Taxonomy" id="398199"/>
    <lineage>
        <taxon>Bacteria</taxon>
        <taxon>Bacillati</taxon>
        <taxon>Bacillota</taxon>
        <taxon>Clostridia</taxon>
        <taxon>Eubacteriales</taxon>
        <taxon>Clostridiaceae</taxon>
        <taxon>Proteiniclasticum</taxon>
    </lineage>
</organism>
<sequence length="182" mass="19773">MKKITTIIMTAVVALGVFAGCSNGSTDKETPENTKNVTLEEIHTAVKDAYGENYLPNMEIPAEMLEAEFGLTKDLYAEVIAEQPMIGTHADRVVLVKAAEGKADAVEEALNKAKENKIADTMQYPMNLPKIAATKVVRHGDVVAFLLVGAINENMDATEEEAKTFAETEVEKAVEAINNLFK</sequence>
<keyword evidence="1" id="KW-0732">Signal</keyword>
<evidence type="ECO:0000313" key="2">
    <source>
        <dbReference type="EMBL" id="SFO10300.1"/>
    </source>
</evidence>
<gene>
    <name evidence="2" type="ORF">SAMN04488695_11617</name>
</gene>
<feature type="chain" id="PRO_5038545000" description="DUF4358 domain-containing protein" evidence="1">
    <location>
        <begin position="20"/>
        <end position="182"/>
    </location>
</feature>
<protein>
    <recommendedName>
        <fullName evidence="4">DUF4358 domain-containing protein</fullName>
    </recommendedName>
</protein>
<name>A0A1I5EG04_9CLOT</name>
<evidence type="ECO:0000313" key="3">
    <source>
        <dbReference type="Proteomes" id="UP000181899"/>
    </source>
</evidence>